<name>A0A7J9BQG3_GOSGO</name>
<protein>
    <submittedName>
        <fullName evidence="1">Uncharacterized protein</fullName>
    </submittedName>
</protein>
<comment type="caution">
    <text evidence="1">The sequence shown here is derived from an EMBL/GenBank/DDBJ whole genome shotgun (WGS) entry which is preliminary data.</text>
</comment>
<keyword evidence="2" id="KW-1185">Reference proteome</keyword>
<dbReference type="Proteomes" id="UP000593579">
    <property type="component" value="Unassembled WGS sequence"/>
</dbReference>
<dbReference type="AlphaFoldDB" id="A0A7J9BQG3"/>
<evidence type="ECO:0000313" key="2">
    <source>
        <dbReference type="Proteomes" id="UP000593579"/>
    </source>
</evidence>
<dbReference type="OrthoDB" id="10543785at2759"/>
<reference evidence="1 2" key="1">
    <citation type="journal article" date="2019" name="Genome Biol. Evol.">
        <title>Insights into the evolution of the New World diploid cottons (Gossypium, subgenus Houzingenia) based on genome sequencing.</title>
        <authorList>
            <person name="Grover C.E."/>
            <person name="Arick M.A. 2nd"/>
            <person name="Thrash A."/>
            <person name="Conover J.L."/>
            <person name="Sanders W.S."/>
            <person name="Peterson D.G."/>
            <person name="Frelichowski J.E."/>
            <person name="Scheffler J.A."/>
            <person name="Scheffler B.E."/>
            <person name="Wendel J.F."/>
        </authorList>
    </citation>
    <scope>NUCLEOTIDE SEQUENCE [LARGE SCALE GENOMIC DNA]</scope>
    <source>
        <strain evidence="1">5</strain>
        <tissue evidence="1">Leaf</tissue>
    </source>
</reference>
<accession>A0A7J9BQG3</accession>
<dbReference type="EMBL" id="JABEZY010000005">
    <property type="protein sequence ID" value="MBA0738426.1"/>
    <property type="molecule type" value="Genomic_DNA"/>
</dbReference>
<proteinExistence type="predicted"/>
<gene>
    <name evidence="1" type="ORF">Gogos_011780</name>
</gene>
<sequence>MGAVVHKKVHVEYQKELFMFKQVSTIPFLLLQMYEVR</sequence>
<organism evidence="1 2">
    <name type="scientific">Gossypium gossypioides</name>
    <name type="common">Mexican cotton</name>
    <name type="synonym">Selera gossypioides</name>
    <dbReference type="NCBI Taxonomy" id="34282"/>
    <lineage>
        <taxon>Eukaryota</taxon>
        <taxon>Viridiplantae</taxon>
        <taxon>Streptophyta</taxon>
        <taxon>Embryophyta</taxon>
        <taxon>Tracheophyta</taxon>
        <taxon>Spermatophyta</taxon>
        <taxon>Magnoliopsida</taxon>
        <taxon>eudicotyledons</taxon>
        <taxon>Gunneridae</taxon>
        <taxon>Pentapetalae</taxon>
        <taxon>rosids</taxon>
        <taxon>malvids</taxon>
        <taxon>Malvales</taxon>
        <taxon>Malvaceae</taxon>
        <taxon>Malvoideae</taxon>
        <taxon>Gossypium</taxon>
    </lineage>
</organism>
<evidence type="ECO:0000313" key="1">
    <source>
        <dbReference type="EMBL" id="MBA0738426.1"/>
    </source>
</evidence>